<organism evidence="3 4">
    <name type="scientific">Neisseria lactamica (strain 020-06)</name>
    <dbReference type="NCBI Taxonomy" id="489653"/>
    <lineage>
        <taxon>Bacteria</taxon>
        <taxon>Pseudomonadati</taxon>
        <taxon>Pseudomonadota</taxon>
        <taxon>Betaproteobacteria</taxon>
        <taxon>Neisseriales</taxon>
        <taxon>Neisseriaceae</taxon>
        <taxon>Neisseria</taxon>
    </lineage>
</organism>
<dbReference type="Pfam" id="PF13476">
    <property type="entry name" value="AAA_23"/>
    <property type="match status" value="1"/>
</dbReference>
<feature type="coiled-coil region" evidence="1">
    <location>
        <begin position="430"/>
        <end position="503"/>
    </location>
</feature>
<dbReference type="PANTHER" id="PTHR32182:SF0">
    <property type="entry name" value="DNA REPLICATION AND REPAIR PROTEIN RECF"/>
    <property type="match status" value="1"/>
</dbReference>
<dbReference type="InterPro" id="IPR038729">
    <property type="entry name" value="Rad50/SbcC_AAA"/>
</dbReference>
<dbReference type="GO" id="GO:0000731">
    <property type="term" value="P:DNA synthesis involved in DNA repair"/>
    <property type="evidence" value="ECO:0007669"/>
    <property type="project" value="TreeGrafter"/>
</dbReference>
<evidence type="ECO:0000259" key="2">
    <source>
        <dbReference type="Pfam" id="PF13476"/>
    </source>
</evidence>
<dbReference type="Proteomes" id="UP000008723">
    <property type="component" value="Chromosome"/>
</dbReference>
<name>E4ZFA7_NEIL0</name>
<dbReference type="AlphaFoldDB" id="E4ZFA7"/>
<gene>
    <name evidence="3" type="ordered locus">NLA_18410</name>
</gene>
<dbReference type="GO" id="GO:0006302">
    <property type="term" value="P:double-strand break repair"/>
    <property type="evidence" value="ECO:0007669"/>
    <property type="project" value="InterPro"/>
</dbReference>
<evidence type="ECO:0000256" key="1">
    <source>
        <dbReference type="SAM" id="Coils"/>
    </source>
</evidence>
<dbReference type="Gene3D" id="3.40.50.300">
    <property type="entry name" value="P-loop containing nucleotide triphosphate hydrolases"/>
    <property type="match status" value="2"/>
</dbReference>
<dbReference type="KEGG" id="nla:NLA_18410"/>
<protein>
    <recommendedName>
        <fullName evidence="2">Rad50/SbcC-type AAA domain-containing protein</fullName>
    </recommendedName>
</protein>
<keyword evidence="1" id="KW-0175">Coiled coil</keyword>
<dbReference type="eggNOG" id="COG0419">
    <property type="taxonomic scope" value="Bacteria"/>
</dbReference>
<feature type="domain" description="Rad50/SbcC-type AAA" evidence="2">
    <location>
        <begin position="7"/>
        <end position="263"/>
    </location>
</feature>
<dbReference type="InterPro" id="IPR027417">
    <property type="entry name" value="P-loop_NTPase"/>
</dbReference>
<dbReference type="REBASE" id="302470">
    <property type="entry name" value="M.Nla640DndDP"/>
</dbReference>
<dbReference type="HOGENOM" id="CLU_024631_0_0_4"/>
<feature type="coiled-coil region" evidence="1">
    <location>
        <begin position="222"/>
        <end position="256"/>
    </location>
</feature>
<accession>E4ZFA7</accession>
<dbReference type="SUPFAM" id="SSF52540">
    <property type="entry name" value="P-loop containing nucleoside triphosphate hydrolases"/>
    <property type="match status" value="1"/>
</dbReference>
<feature type="coiled-coil region" evidence="1">
    <location>
        <begin position="280"/>
        <end position="307"/>
    </location>
</feature>
<dbReference type="GO" id="GO:0016887">
    <property type="term" value="F:ATP hydrolysis activity"/>
    <property type="evidence" value="ECO:0007669"/>
    <property type="project" value="InterPro"/>
</dbReference>
<evidence type="ECO:0000313" key="4">
    <source>
        <dbReference type="Proteomes" id="UP000008723"/>
    </source>
</evidence>
<evidence type="ECO:0000313" key="3">
    <source>
        <dbReference type="EMBL" id="CBN88043.1"/>
    </source>
</evidence>
<dbReference type="EMBL" id="FN995097">
    <property type="protein sequence ID" value="CBN88043.1"/>
    <property type="molecule type" value="Genomic_DNA"/>
</dbReference>
<reference evidence="3 4" key="1">
    <citation type="journal article" date="2010" name="BMC Genomics">
        <title>Independent evolution of the core and accessory gene sets in the genus Neisseria: insights gained from the genome of Neisseria lactamica isolate 020-06.</title>
        <authorList>
            <person name="Bennett J.S."/>
            <person name="Bentley S.D."/>
            <person name="Vernikos G.S."/>
            <person name="Quail M.A."/>
            <person name="Cherevach I."/>
            <person name="White B."/>
            <person name="Parkhill J."/>
            <person name="Maiden M.C."/>
        </authorList>
    </citation>
    <scope>NUCLEOTIDE SEQUENCE [LARGE SCALE GENOMIC DNA]</scope>
    <source>
        <strain evidence="3 4">020-06</strain>
    </source>
</reference>
<proteinExistence type="predicted"/>
<dbReference type="PANTHER" id="PTHR32182">
    <property type="entry name" value="DNA REPLICATION AND REPAIR PROTEIN RECF"/>
    <property type="match status" value="1"/>
</dbReference>
<sequence>MNMWIHSIRLLNFKSYKEAAFSFPEPKNGQNIILIGAMNGHGKTTLLEAVYLCLYDTDAVSHLQRAGLNSKDINYPNFLQAALHHKAAPQYGRYRIELEIEIRQRRQGKIYGLKIRRKWHFNEKRQFERESTETRADVLVDDRYLPVDLAELDKYLNTYALPFDYAPFFFFDGEKIVQAAERSGTGMWLNTALKGLLGVTLLTRLAASLGDYRKRCISENAGQKMQEDLERAENALTSAQAQYDVFREEWEKMQQEWAHWDSERSRLQQQLGGGSDIRTSQDLLMQRERLEKEMDDFNAKIKAAVKAMPLAFLPSDGLNVLKGKLEREANRLHHEAGREQIAGRVNDFWSAFVGSGKVKEVLGRSACAILEDPLMKEAVAECWNELFYPLPENCAETIEHNYLSKNAYAEIQNEISRLQGMPQGRIGSLLADIEQRRSEQKQVLEELELLKGSNKDELVEQLKQANKQTDILKERSGSLKSNVLQKEKECRRRKDEVSKLQDKISDSNPLMVKSRRAGQVEKVIAALTDALTRQKAVEIGETATRINRAISHDERIHKISIEADGRMGLYGSSGREAQVDLSAGQMQILIMSLVSALAEVTRYPAPFVIDTPLARLDEGHRDGLFRHWSGLEQQVILLSQDTEITPEVYRRLDPHIGRTYLVEAESLDSAGACSRVTADVYFE</sequence>